<accession>A0A2P2QWC2</accession>
<organism evidence="2">
    <name type="scientific">Rhizophora mucronata</name>
    <name type="common">Asiatic mangrove</name>
    <dbReference type="NCBI Taxonomy" id="61149"/>
    <lineage>
        <taxon>Eukaryota</taxon>
        <taxon>Viridiplantae</taxon>
        <taxon>Streptophyta</taxon>
        <taxon>Embryophyta</taxon>
        <taxon>Tracheophyta</taxon>
        <taxon>Spermatophyta</taxon>
        <taxon>Magnoliopsida</taxon>
        <taxon>eudicotyledons</taxon>
        <taxon>Gunneridae</taxon>
        <taxon>Pentapetalae</taxon>
        <taxon>rosids</taxon>
        <taxon>fabids</taxon>
        <taxon>Malpighiales</taxon>
        <taxon>Rhizophoraceae</taxon>
        <taxon>Rhizophora</taxon>
    </lineage>
</organism>
<reference evidence="2" key="1">
    <citation type="submission" date="2018-02" db="EMBL/GenBank/DDBJ databases">
        <title>Rhizophora mucronata_Transcriptome.</title>
        <authorList>
            <person name="Meera S.P."/>
            <person name="Sreeshan A."/>
            <person name="Augustine A."/>
        </authorList>
    </citation>
    <scope>NUCLEOTIDE SEQUENCE</scope>
    <source>
        <tissue evidence="2">Leaf</tissue>
    </source>
</reference>
<dbReference type="EMBL" id="GGEC01090700">
    <property type="protein sequence ID" value="MBX71184.1"/>
    <property type="molecule type" value="Transcribed_RNA"/>
</dbReference>
<dbReference type="AlphaFoldDB" id="A0A2P2QWC2"/>
<evidence type="ECO:0000256" key="1">
    <source>
        <dbReference type="SAM" id="MobiDB-lite"/>
    </source>
</evidence>
<feature type="region of interest" description="Disordered" evidence="1">
    <location>
        <begin position="1"/>
        <end position="24"/>
    </location>
</feature>
<proteinExistence type="predicted"/>
<evidence type="ECO:0000313" key="2">
    <source>
        <dbReference type="EMBL" id="MBX71184.1"/>
    </source>
</evidence>
<name>A0A2P2QWC2_RHIMU</name>
<protein>
    <submittedName>
        <fullName evidence="2">Uncharacterized protein</fullName>
    </submittedName>
</protein>
<sequence length="40" mass="4543">MVSSQSSINPLMNKTRKANLSEPHFISKFARQRNGTQIPK</sequence>
<feature type="compositionally biased region" description="Polar residues" evidence="1">
    <location>
        <begin position="1"/>
        <end position="12"/>
    </location>
</feature>